<dbReference type="OrthoDB" id="337750at2759"/>
<evidence type="ECO:0000256" key="5">
    <source>
        <dbReference type="ARBA" id="ARBA00022927"/>
    </source>
</evidence>
<keyword evidence="7 9" id="KW-0333">Golgi apparatus</keyword>
<evidence type="ECO:0000256" key="9">
    <source>
        <dbReference type="RuleBase" id="RU368073"/>
    </source>
</evidence>
<keyword evidence="6 9" id="KW-1133">Transmembrane helix</keyword>
<evidence type="ECO:0000256" key="7">
    <source>
        <dbReference type="ARBA" id="ARBA00023034"/>
    </source>
</evidence>
<keyword evidence="5 9" id="KW-0653">Protein transport</keyword>
<dbReference type="GO" id="GO:0030134">
    <property type="term" value="C:COPII-coated ER to Golgi transport vesicle"/>
    <property type="evidence" value="ECO:0007669"/>
    <property type="project" value="TreeGrafter"/>
</dbReference>
<gene>
    <name evidence="11" type="ORF">BOTBODRAFT_115475</name>
</gene>
<feature type="transmembrane region" description="Helical" evidence="9">
    <location>
        <begin position="352"/>
        <end position="370"/>
    </location>
</feature>
<evidence type="ECO:0000256" key="3">
    <source>
        <dbReference type="ARBA" id="ARBA00022692"/>
    </source>
</evidence>
<feature type="transmembrane region" description="Helical" evidence="9">
    <location>
        <begin position="300"/>
        <end position="317"/>
    </location>
</feature>
<keyword evidence="3 9" id="KW-0812">Transmembrane</keyword>
<dbReference type="Pfam" id="PF03878">
    <property type="entry name" value="YIF1"/>
    <property type="match status" value="1"/>
</dbReference>
<dbReference type="PANTHER" id="PTHR14083">
    <property type="entry name" value="YIP1 INTERACTING FACTOR HOMOLOG YIF1 PROTEIN"/>
    <property type="match status" value="1"/>
</dbReference>
<proteinExistence type="inferred from homology"/>
<keyword evidence="4 9" id="KW-0256">Endoplasmic reticulum</keyword>
<dbReference type="InParanoid" id="A0A067M7L7"/>
<dbReference type="HOGENOM" id="CLU_047877_2_0_1"/>
<dbReference type="InterPro" id="IPR005578">
    <property type="entry name" value="Yif1_fam"/>
</dbReference>
<evidence type="ECO:0000256" key="8">
    <source>
        <dbReference type="ARBA" id="ARBA00023136"/>
    </source>
</evidence>
<evidence type="ECO:0000313" key="11">
    <source>
        <dbReference type="EMBL" id="KDQ10705.1"/>
    </source>
</evidence>
<dbReference type="GO" id="GO:0006888">
    <property type="term" value="P:endoplasmic reticulum to Golgi vesicle-mediated transport"/>
    <property type="evidence" value="ECO:0007669"/>
    <property type="project" value="UniProtKB-UniRule"/>
</dbReference>
<evidence type="ECO:0000256" key="6">
    <source>
        <dbReference type="ARBA" id="ARBA00022989"/>
    </source>
</evidence>
<accession>A0A067M7L7</accession>
<feature type="transmembrane region" description="Helical" evidence="9">
    <location>
        <begin position="245"/>
        <end position="263"/>
    </location>
</feature>
<dbReference type="GO" id="GO:0005793">
    <property type="term" value="C:endoplasmic reticulum-Golgi intermediate compartment"/>
    <property type="evidence" value="ECO:0007669"/>
    <property type="project" value="UniProtKB-UniRule"/>
</dbReference>
<name>A0A067M7L7_BOTB1</name>
<keyword evidence="12" id="KW-1185">Reference proteome</keyword>
<dbReference type="GO" id="GO:0015031">
    <property type="term" value="P:protein transport"/>
    <property type="evidence" value="ECO:0007669"/>
    <property type="project" value="UniProtKB-KW"/>
</dbReference>
<comment type="function">
    <text evidence="9">Has a role in transport between endoplasmic reticulum and Golgi.</text>
</comment>
<evidence type="ECO:0000313" key="12">
    <source>
        <dbReference type="Proteomes" id="UP000027195"/>
    </source>
</evidence>
<keyword evidence="8 9" id="KW-0472">Membrane</keyword>
<dbReference type="AlphaFoldDB" id="A0A067M7L7"/>
<protein>
    <recommendedName>
        <fullName evidence="9">Protein YIF1</fullName>
    </recommendedName>
</protein>
<feature type="transmembrane region" description="Helical" evidence="9">
    <location>
        <begin position="275"/>
        <end position="294"/>
    </location>
</feature>
<evidence type="ECO:0000256" key="10">
    <source>
        <dbReference type="SAM" id="MobiDB-lite"/>
    </source>
</evidence>
<organism evidence="11 12">
    <name type="scientific">Botryobasidium botryosum (strain FD-172 SS1)</name>
    <dbReference type="NCBI Taxonomy" id="930990"/>
    <lineage>
        <taxon>Eukaryota</taxon>
        <taxon>Fungi</taxon>
        <taxon>Dikarya</taxon>
        <taxon>Basidiomycota</taxon>
        <taxon>Agaricomycotina</taxon>
        <taxon>Agaricomycetes</taxon>
        <taxon>Cantharellales</taxon>
        <taxon>Botryobasidiaceae</taxon>
        <taxon>Botryobasidium</taxon>
    </lineage>
</organism>
<dbReference type="STRING" id="930990.A0A067M7L7"/>
<comment type="similarity">
    <text evidence="1 9">Belongs to the YIF1 family.</text>
</comment>
<dbReference type="EMBL" id="KL198065">
    <property type="protein sequence ID" value="KDQ10705.1"/>
    <property type="molecule type" value="Genomic_DNA"/>
</dbReference>
<evidence type="ECO:0000256" key="4">
    <source>
        <dbReference type="ARBA" id="ARBA00022824"/>
    </source>
</evidence>
<reference evidence="12" key="1">
    <citation type="journal article" date="2014" name="Proc. Natl. Acad. Sci. U.S.A.">
        <title>Extensive sampling of basidiomycete genomes demonstrates inadequacy of the white-rot/brown-rot paradigm for wood decay fungi.</title>
        <authorList>
            <person name="Riley R."/>
            <person name="Salamov A.A."/>
            <person name="Brown D.W."/>
            <person name="Nagy L.G."/>
            <person name="Floudas D."/>
            <person name="Held B.W."/>
            <person name="Levasseur A."/>
            <person name="Lombard V."/>
            <person name="Morin E."/>
            <person name="Otillar R."/>
            <person name="Lindquist E.A."/>
            <person name="Sun H."/>
            <person name="LaButti K.M."/>
            <person name="Schmutz J."/>
            <person name="Jabbour D."/>
            <person name="Luo H."/>
            <person name="Baker S.E."/>
            <person name="Pisabarro A.G."/>
            <person name="Walton J.D."/>
            <person name="Blanchette R.A."/>
            <person name="Henrissat B."/>
            <person name="Martin F."/>
            <person name="Cullen D."/>
            <person name="Hibbett D.S."/>
            <person name="Grigoriev I.V."/>
        </authorList>
    </citation>
    <scope>NUCLEOTIDE SEQUENCE [LARGE SCALE GENOMIC DNA]</scope>
    <source>
        <strain evidence="12">FD-172 SS1</strain>
    </source>
</reference>
<evidence type="ECO:0000256" key="2">
    <source>
        <dbReference type="ARBA" id="ARBA00022448"/>
    </source>
</evidence>
<feature type="region of interest" description="Disordered" evidence="10">
    <location>
        <begin position="1"/>
        <end position="59"/>
    </location>
</feature>
<dbReference type="PANTHER" id="PTHR14083:SF0">
    <property type="entry name" value="YIP1D-INTERACTING FACTOR 1, ISOFORM C"/>
    <property type="match status" value="1"/>
</dbReference>
<dbReference type="GO" id="GO:0005789">
    <property type="term" value="C:endoplasmic reticulum membrane"/>
    <property type="evidence" value="ECO:0007669"/>
    <property type="project" value="UniProtKB-SubCell"/>
</dbReference>
<sequence length="372" mass="40999">MQSNYYPGAGKGSRSPPPLQHPKPTHLHYGLPEPPATPVSASGAEPQGYMRFTSTPVGGQQQQHVPYAQHSMGAGYAQPQQQYHAFAGGVPTQGVPLQQQQGQFTPGPIPNFGAWGVNDATAAMGMQLGTAAVAAGQDYMEKNFGRHLPLPLLKHHFNVSNSYVLHKLRLVVFPWRHRPWSRQMRRTVDHNGQTGGWQPPREDINSPDLYIPTMAFVTYILISALKTGLEKRFNPEVLGLTASKALAALLLEFMTIKLGCYFLNIQGPGQVVDVFAYGGYKFIGIIATVIADLLHLGRTVYWVVFLYCVCSNAFFLLRSLRYVVLPDPNTSPSNVSVANSNTLSTSQRGNRVKFLFALSVMQILYMGMLVRV</sequence>
<keyword evidence="2 9" id="KW-0813">Transport</keyword>
<dbReference type="FunCoup" id="A0A067M7L7">
    <property type="interactions" value="310"/>
</dbReference>
<dbReference type="Proteomes" id="UP000027195">
    <property type="component" value="Unassembled WGS sequence"/>
</dbReference>
<evidence type="ECO:0000256" key="1">
    <source>
        <dbReference type="ARBA" id="ARBA00009727"/>
    </source>
</evidence>
<comment type="subcellular location">
    <subcellularLocation>
        <location evidence="9">Endoplasmic reticulum membrane</location>
        <topology evidence="9">Multi-pass membrane protein</topology>
    </subcellularLocation>
    <subcellularLocation>
        <location evidence="9">Golgi apparatus membrane</location>
        <topology evidence="9">Multi-pass membrane protein</topology>
    </subcellularLocation>
</comment>
<dbReference type="GO" id="GO:0000139">
    <property type="term" value="C:Golgi membrane"/>
    <property type="evidence" value="ECO:0007669"/>
    <property type="project" value="UniProtKB-SubCell"/>
</dbReference>